<dbReference type="RefSeq" id="WP_211783228.1">
    <property type="nucleotide sequence ID" value="NZ_CP047289.1"/>
</dbReference>
<keyword evidence="3" id="KW-1185">Reference proteome</keyword>
<dbReference type="InterPro" id="IPR046358">
    <property type="entry name" value="Flagellin_C"/>
</dbReference>
<organism evidence="2 3">
    <name type="scientific">Falsirhodobacter algicola</name>
    <dbReference type="NCBI Taxonomy" id="2692330"/>
    <lineage>
        <taxon>Bacteria</taxon>
        <taxon>Pseudomonadati</taxon>
        <taxon>Pseudomonadota</taxon>
        <taxon>Alphaproteobacteria</taxon>
        <taxon>Rhodobacterales</taxon>
        <taxon>Paracoccaceae</taxon>
        <taxon>Falsirhodobacter</taxon>
    </lineage>
</organism>
<gene>
    <name evidence="2" type="ORF">GR316_06850</name>
</gene>
<keyword evidence="2" id="KW-0282">Flagellum</keyword>
<protein>
    <submittedName>
        <fullName evidence="2">Flagellar biosynthesis protein FlgL</fullName>
    </submittedName>
</protein>
<dbReference type="SUPFAM" id="SSF64518">
    <property type="entry name" value="Phase 1 flagellin"/>
    <property type="match status" value="1"/>
</dbReference>
<sequence>MTISLSDMAQGFALRRQYQSLQTQQQQRATEVVTGQVADTARHLGGNFTQLGAMEASINRLDSFTTAAAVTATRADAMQQALGQIRALGDVGGLALGDSADPDILGADMEQRFTTAIGILNTRVAGQGLFAGVSDGAALPDAETLLAGLQASVAGASDANGVQAAVDAWFADYADRLYSGGAATGDQPLAPNETVRLDVTAADPALRDMLKGLATGALIARGVLADQPEAQAQLLQNAGGTLLSAQGAVSGLEARLGSVQARIDLAQTRMTAERSSLQIAQTAQLAVDPYEAATRLEATQTQIETLYAVTVRLSQMSLVDRL</sequence>
<dbReference type="Proteomes" id="UP000679284">
    <property type="component" value="Chromosome"/>
</dbReference>
<dbReference type="Pfam" id="PF00700">
    <property type="entry name" value="Flagellin_C"/>
    <property type="match status" value="1"/>
</dbReference>
<dbReference type="KEGG" id="fap:GR316_06850"/>
<evidence type="ECO:0000313" key="2">
    <source>
        <dbReference type="EMBL" id="QUS36007.1"/>
    </source>
</evidence>
<dbReference type="Gene3D" id="1.20.1330.10">
    <property type="entry name" value="f41 fragment of flagellin, N-terminal domain"/>
    <property type="match status" value="1"/>
</dbReference>
<proteinExistence type="predicted"/>
<reference evidence="2" key="1">
    <citation type="submission" date="2020-01" db="EMBL/GenBank/DDBJ databases">
        <authorList>
            <person name="Yang Y."/>
            <person name="Kwon Y.M."/>
        </authorList>
    </citation>
    <scope>NUCLEOTIDE SEQUENCE</scope>
    <source>
        <strain evidence="2">PG104</strain>
    </source>
</reference>
<name>A0A8J8MT58_9RHOB</name>
<evidence type="ECO:0000313" key="3">
    <source>
        <dbReference type="Proteomes" id="UP000679284"/>
    </source>
</evidence>
<dbReference type="EMBL" id="CP047289">
    <property type="protein sequence ID" value="QUS36007.1"/>
    <property type="molecule type" value="Genomic_DNA"/>
</dbReference>
<keyword evidence="2" id="KW-0969">Cilium</keyword>
<feature type="domain" description="Flagellin C-terminal" evidence="1">
    <location>
        <begin position="247"/>
        <end position="319"/>
    </location>
</feature>
<keyword evidence="2" id="KW-0966">Cell projection</keyword>
<evidence type="ECO:0000259" key="1">
    <source>
        <dbReference type="Pfam" id="PF00700"/>
    </source>
</evidence>
<accession>A0A8J8MT58</accession>
<dbReference type="AlphaFoldDB" id="A0A8J8MT58"/>